<accession>A0A0J6WQZ3</accession>
<sequence length="147" mass="16904">MRWEKADVSREYDLCIVYFRATAGGTSRWAWLACEHCRAVNSDVGRSWGFEPFRLGRHSLMHGVGVRIDAPPHIRDEQSARLKEFARGDVRLRDWRRAEYPALAASFDPLADVPLEVWRQKHPASWEASQDAFARLIGPGFPQVRPM</sequence>
<dbReference type="EMBL" id="JYNX01000019">
    <property type="protein sequence ID" value="KMO84147.1"/>
    <property type="molecule type" value="Genomic_DNA"/>
</dbReference>
<dbReference type="AlphaFoldDB" id="A0A0J6WQZ3"/>
<gene>
    <name evidence="1" type="ORF">MCHUDSM44219_00953</name>
</gene>
<name>A0A0J6WQZ3_MYCCU</name>
<dbReference type="PATRIC" id="fig|1800.3.peg.956"/>
<dbReference type="RefSeq" id="WP_236695352.1">
    <property type="nucleotide sequence ID" value="NZ_JYNX01000019.1"/>
</dbReference>
<comment type="caution">
    <text evidence="1">The sequence shown here is derived from an EMBL/GenBank/DDBJ whole genome shotgun (WGS) entry which is preliminary data.</text>
</comment>
<evidence type="ECO:0000313" key="1">
    <source>
        <dbReference type="EMBL" id="KMO84147.1"/>
    </source>
</evidence>
<reference evidence="1 2" key="1">
    <citation type="journal article" date="2015" name="Genome Biol. Evol.">
        <title>Characterization of Three Mycobacterium spp. with Potential Use in Bioremediation by Genome Sequencing and Comparative Genomics.</title>
        <authorList>
            <person name="Das S."/>
            <person name="Pettersson B.M."/>
            <person name="Behra P.R."/>
            <person name="Ramesh M."/>
            <person name="Dasgupta S."/>
            <person name="Bhattacharya A."/>
            <person name="Kirsebom L.A."/>
        </authorList>
    </citation>
    <scope>NUCLEOTIDE SEQUENCE [LARGE SCALE GENOMIC DNA]</scope>
    <source>
        <strain evidence="1 2">DSM 44219</strain>
    </source>
</reference>
<evidence type="ECO:0000313" key="2">
    <source>
        <dbReference type="Proteomes" id="UP000036176"/>
    </source>
</evidence>
<dbReference type="Proteomes" id="UP000036176">
    <property type="component" value="Unassembled WGS sequence"/>
</dbReference>
<protein>
    <submittedName>
        <fullName evidence="1">Uncharacterized protein</fullName>
    </submittedName>
</protein>
<proteinExistence type="predicted"/>
<organism evidence="1 2">
    <name type="scientific">Mycolicibacterium chubuense</name>
    <name type="common">Mycobacterium chubuense</name>
    <dbReference type="NCBI Taxonomy" id="1800"/>
    <lineage>
        <taxon>Bacteria</taxon>
        <taxon>Bacillati</taxon>
        <taxon>Actinomycetota</taxon>
        <taxon>Actinomycetes</taxon>
        <taxon>Mycobacteriales</taxon>
        <taxon>Mycobacteriaceae</taxon>
        <taxon>Mycolicibacterium</taxon>
    </lineage>
</organism>
<keyword evidence="2" id="KW-1185">Reference proteome</keyword>